<proteinExistence type="predicted"/>
<keyword evidence="6" id="KW-1185">Reference proteome</keyword>
<dbReference type="GO" id="GO:0016787">
    <property type="term" value="F:hydrolase activity"/>
    <property type="evidence" value="ECO:0007669"/>
    <property type="project" value="UniProtKB-KW"/>
</dbReference>
<evidence type="ECO:0000256" key="1">
    <source>
        <dbReference type="ARBA" id="ARBA00022801"/>
    </source>
</evidence>
<dbReference type="Gene3D" id="3.20.20.80">
    <property type="entry name" value="Glycosidases"/>
    <property type="match status" value="1"/>
</dbReference>
<feature type="domain" description="Alpha-N-acetylglucosaminidase tim-barrel" evidence="2">
    <location>
        <begin position="114"/>
        <end position="446"/>
    </location>
</feature>
<evidence type="ECO:0000313" key="6">
    <source>
        <dbReference type="Proteomes" id="UP000644507"/>
    </source>
</evidence>
<dbReference type="EMBL" id="BMXI01000015">
    <property type="protein sequence ID" value="GHC62034.1"/>
    <property type="molecule type" value="Genomic_DNA"/>
</dbReference>
<gene>
    <name evidence="5" type="ORF">GCM10007100_31740</name>
</gene>
<dbReference type="Proteomes" id="UP000644507">
    <property type="component" value="Unassembled WGS sequence"/>
</dbReference>
<dbReference type="Pfam" id="PF12971">
    <property type="entry name" value="NAGLU_N"/>
    <property type="match status" value="1"/>
</dbReference>
<dbReference type="GO" id="GO:0005975">
    <property type="term" value="P:carbohydrate metabolic process"/>
    <property type="evidence" value="ECO:0007669"/>
    <property type="project" value="UniProtKB-ARBA"/>
</dbReference>
<dbReference type="Pfam" id="PF12972">
    <property type="entry name" value="NAGLU_C"/>
    <property type="match status" value="1"/>
</dbReference>
<evidence type="ECO:0000259" key="2">
    <source>
        <dbReference type="Pfam" id="PF05089"/>
    </source>
</evidence>
<dbReference type="Gene3D" id="3.30.379.10">
    <property type="entry name" value="Chitobiase/beta-hexosaminidase domain 2-like"/>
    <property type="match status" value="1"/>
</dbReference>
<comment type="caution">
    <text evidence="5">The sequence shown here is derived from an EMBL/GenBank/DDBJ whole genome shotgun (WGS) entry which is preliminary data.</text>
</comment>
<dbReference type="Pfam" id="PF05089">
    <property type="entry name" value="NAGLU"/>
    <property type="match status" value="1"/>
</dbReference>
<evidence type="ECO:0000259" key="4">
    <source>
        <dbReference type="Pfam" id="PF12972"/>
    </source>
</evidence>
<dbReference type="InterPro" id="IPR024732">
    <property type="entry name" value="NAGLU_C"/>
</dbReference>
<feature type="domain" description="Alpha-N-acetylglucosaminidase C-terminal" evidence="4">
    <location>
        <begin position="454"/>
        <end position="730"/>
    </location>
</feature>
<dbReference type="InterPro" id="IPR029018">
    <property type="entry name" value="Hex-like_dom2"/>
</dbReference>
<dbReference type="InterPro" id="IPR007781">
    <property type="entry name" value="NAGLU"/>
</dbReference>
<reference evidence="5" key="2">
    <citation type="submission" date="2020-09" db="EMBL/GenBank/DDBJ databases">
        <authorList>
            <person name="Sun Q."/>
            <person name="Kim S."/>
        </authorList>
    </citation>
    <scope>NUCLEOTIDE SEQUENCE</scope>
    <source>
        <strain evidence="5">KCTC 12988</strain>
    </source>
</reference>
<sequence>MSAGLFVRAAEEDAPTIAPATELFSRVLPAERVDEFVLELIPSPDGKDVYEVESQDGKLVVRGNTGVAIASGLNWYLKEKCNSQVSMNHNQISLPNPLPLVENKVRVETPFEYRYLFNYCTYGYSMPWWDWEKWEEMIDYMAFMGVNMPLAMIGQEAVWQEVYRELGMTDEQLDKFFVGPAHLPWGWMGNIDGLGGPLPQDWISQRAELQKKILARMRSLGMKPVLQAFTGHVPVELKEIYPEAEITQIHDWAGIPGTMFLSPTDPLFTRIGTLFIEKQTEMFGTDHLYDADCFIEVDPPSKDPAYLSEVSKTVYDSMVAADPEAIWVLQGWFFFFRSEFWQPEQGRAFVGGVPKDKIIVLDLYGEKNTTWDKTESFFGQPWIWNVICNQDQKVNMSGHLAKMQTNFQTAYQSEIEKNLRGVGTIPEGVGYNPIVQDFIYELAWNQSEKDLEKWVSDYGKRRYGTEDERAGETWQRLLSSVYGRTRTDWGPLITTPTLQIFGKPKEDIRHVRKNVRITEENPFGQDYDVYELYEASQILLSMADDLQEVETYRFDLTNVHRELIYGLSYLVIDDLTQAYLSGEPARLKAAGDQLLGLLDDLEAVTGSHEMFLLGKWLEDAQSWATTEEEKAYYNWNARTIVSIWQPWKNGGLRDYASKQWNGMFSGYYKPRWELLIQMLEKNLEEGTDFDAGAFNQAVREVDFAWTHAQDEYPSKPTTDPVEEARRIQKKYQKYFLKK</sequence>
<name>A0A918TY72_9BACT</name>
<protein>
    <submittedName>
        <fullName evidence="5">Alpha-N-acetylglucosaminidase</fullName>
    </submittedName>
</protein>
<dbReference type="Gene3D" id="1.20.120.670">
    <property type="entry name" value="N-acetyl-b-d-glucoasminidase"/>
    <property type="match status" value="1"/>
</dbReference>
<dbReference type="PANTHER" id="PTHR12872:SF1">
    <property type="entry name" value="ALPHA-N-ACETYLGLUCOSAMINIDASE"/>
    <property type="match status" value="1"/>
</dbReference>
<dbReference type="AlphaFoldDB" id="A0A918TY72"/>
<evidence type="ECO:0000259" key="3">
    <source>
        <dbReference type="Pfam" id="PF12971"/>
    </source>
</evidence>
<accession>A0A918TY72</accession>
<organism evidence="5 6">
    <name type="scientific">Roseibacillus persicicus</name>
    <dbReference type="NCBI Taxonomy" id="454148"/>
    <lineage>
        <taxon>Bacteria</taxon>
        <taxon>Pseudomonadati</taxon>
        <taxon>Verrucomicrobiota</taxon>
        <taxon>Verrucomicrobiia</taxon>
        <taxon>Verrucomicrobiales</taxon>
        <taxon>Verrucomicrobiaceae</taxon>
        <taxon>Roseibacillus</taxon>
    </lineage>
</organism>
<keyword evidence="1" id="KW-0378">Hydrolase</keyword>
<dbReference type="PANTHER" id="PTHR12872">
    <property type="entry name" value="ALPHA-N-ACETYLGLUCOSAMINIDASE"/>
    <property type="match status" value="1"/>
</dbReference>
<reference evidence="5" key="1">
    <citation type="journal article" date="2014" name="Int. J. Syst. Evol. Microbiol.">
        <title>Complete genome sequence of Corynebacterium casei LMG S-19264T (=DSM 44701T), isolated from a smear-ripened cheese.</title>
        <authorList>
            <consortium name="US DOE Joint Genome Institute (JGI-PGF)"/>
            <person name="Walter F."/>
            <person name="Albersmeier A."/>
            <person name="Kalinowski J."/>
            <person name="Ruckert C."/>
        </authorList>
    </citation>
    <scope>NUCLEOTIDE SEQUENCE</scope>
    <source>
        <strain evidence="5">KCTC 12988</strain>
    </source>
</reference>
<feature type="domain" description="Alpha-N-acetylglucosaminidase N-terminal" evidence="3">
    <location>
        <begin position="19"/>
        <end position="99"/>
    </location>
</feature>
<dbReference type="RefSeq" id="WP_377047613.1">
    <property type="nucleotide sequence ID" value="NZ_JBHLZH010000032.1"/>
</dbReference>
<dbReference type="InterPro" id="IPR024733">
    <property type="entry name" value="NAGLU_tim-barrel"/>
</dbReference>
<evidence type="ECO:0000313" key="5">
    <source>
        <dbReference type="EMBL" id="GHC62034.1"/>
    </source>
</evidence>
<dbReference type="InterPro" id="IPR024240">
    <property type="entry name" value="NAGLU_N"/>
</dbReference>